<name>A0A0H5QND2_9ZZZZ</name>
<feature type="region of interest" description="Disordered" evidence="1">
    <location>
        <begin position="208"/>
        <end position="230"/>
    </location>
</feature>
<sequence>MRKRKAHMYPTNSYCLISLGGAMPSDDWRVTLHCSSAENLPITPDQPWDTFAAAVLTAFKTDVWSAGTLPLSAANGSGVSLSTCKVSAYNSGGVLAAQGNASISAVTGSSTTGAAGYQAIVATLLTGTFGSSYRGRMYLPWTGAVSTSTLQLTSSQTPNIAANVAAFLKAVNDTDAPTDSGDEFQPGVLSLKHGVITSYSTVRVDSVPDTQRGRQKSAVPVSTSIAPIFS</sequence>
<reference evidence="2" key="2">
    <citation type="submission" date="2015-07" db="EMBL/GenBank/DDBJ databases">
        <title>Plasmids, circular viruses and viroids from rat gut.</title>
        <authorList>
            <person name="Jorgensen T.J."/>
            <person name="Hansen M.A."/>
            <person name="Xu Z."/>
            <person name="Tabak M.A."/>
            <person name="Sorensen S.J."/>
            <person name="Hansen L.H."/>
        </authorList>
    </citation>
    <scope>NUCLEOTIDE SEQUENCE</scope>
    <source>
        <strain evidence="2">RGFK1453</strain>
    </source>
</reference>
<accession>A0A0H5QND2</accession>
<protein>
    <submittedName>
        <fullName evidence="2">Uncharacterized protein</fullName>
    </submittedName>
</protein>
<evidence type="ECO:0000313" key="2">
    <source>
        <dbReference type="EMBL" id="CRY97262.1"/>
    </source>
</evidence>
<reference evidence="2" key="1">
    <citation type="submission" date="2015-06" db="EMBL/GenBank/DDBJ databases">
        <authorList>
            <person name="Joergensen T."/>
        </authorList>
    </citation>
    <scope>NUCLEOTIDE SEQUENCE</scope>
    <source>
        <strain evidence="2">RGFK1453</strain>
    </source>
</reference>
<proteinExistence type="predicted"/>
<organism evidence="2">
    <name type="scientific">uncultured prokaryote</name>
    <dbReference type="NCBI Taxonomy" id="198431"/>
    <lineage>
        <taxon>unclassified sequences</taxon>
        <taxon>environmental samples</taxon>
    </lineage>
</organism>
<evidence type="ECO:0000256" key="1">
    <source>
        <dbReference type="SAM" id="MobiDB-lite"/>
    </source>
</evidence>
<dbReference type="EMBL" id="LN853994">
    <property type="protein sequence ID" value="CRY97262.1"/>
    <property type="molecule type" value="Genomic_DNA"/>
</dbReference>
<dbReference type="AlphaFoldDB" id="A0A0H5QND2"/>
<feature type="compositionally biased region" description="Polar residues" evidence="1">
    <location>
        <begin position="220"/>
        <end position="230"/>
    </location>
</feature>